<reference evidence="1 2" key="1">
    <citation type="submission" date="2018-02" db="EMBL/GenBank/DDBJ databases">
        <title>Genome sequence of the basidiomycete white-rot fungus Phlebia centrifuga.</title>
        <authorList>
            <person name="Granchi Z."/>
            <person name="Peng M."/>
            <person name="de Vries R.P."/>
            <person name="Hilden K."/>
            <person name="Makela M.R."/>
            <person name="Grigoriev I."/>
            <person name="Riley R."/>
        </authorList>
    </citation>
    <scope>NUCLEOTIDE SEQUENCE [LARGE SCALE GENOMIC DNA]</scope>
    <source>
        <strain evidence="1 2">FBCC195</strain>
    </source>
</reference>
<dbReference type="InterPro" id="IPR053169">
    <property type="entry name" value="MUG_Protein"/>
</dbReference>
<dbReference type="OrthoDB" id="9984024at2759"/>
<name>A0A2R6QEQ5_9APHY</name>
<keyword evidence="2" id="KW-1185">Reference proteome</keyword>
<dbReference type="PANTHER" id="PTHR47791:SF3">
    <property type="entry name" value="MEIOTICALLY UP-REGULATED GENE 191 PROTEIN"/>
    <property type="match status" value="1"/>
</dbReference>
<dbReference type="STRING" id="98765.A0A2R6QEQ5"/>
<evidence type="ECO:0008006" key="3">
    <source>
        <dbReference type="Google" id="ProtNLM"/>
    </source>
</evidence>
<accession>A0A2R6QEQ5</accession>
<gene>
    <name evidence="1" type="ORF">PHLCEN_2v3585</name>
</gene>
<dbReference type="InterPro" id="IPR005198">
    <property type="entry name" value="Glyco_hydro_76"/>
</dbReference>
<dbReference type="PANTHER" id="PTHR47791">
    <property type="entry name" value="MEIOTICALLY UP-REGULATED GENE 191 PROTEIN"/>
    <property type="match status" value="1"/>
</dbReference>
<dbReference type="SUPFAM" id="SSF48208">
    <property type="entry name" value="Six-hairpin glycosidases"/>
    <property type="match status" value="1"/>
</dbReference>
<dbReference type="AlphaFoldDB" id="A0A2R6QEQ5"/>
<evidence type="ECO:0000313" key="2">
    <source>
        <dbReference type="Proteomes" id="UP000186601"/>
    </source>
</evidence>
<comment type="caution">
    <text evidence="1">The sequence shown here is derived from an EMBL/GenBank/DDBJ whole genome shotgun (WGS) entry which is preliminary data.</text>
</comment>
<dbReference type="GO" id="GO:0005975">
    <property type="term" value="P:carbohydrate metabolic process"/>
    <property type="evidence" value="ECO:0007669"/>
    <property type="project" value="InterPro"/>
</dbReference>
<proteinExistence type="predicted"/>
<protein>
    <recommendedName>
        <fullName evidence="3">Mannan endo-1,6-alpha-mannosidase</fullName>
    </recommendedName>
</protein>
<dbReference type="Gene3D" id="1.50.10.20">
    <property type="match status" value="1"/>
</dbReference>
<sequence length="294" mass="32050">MERNQDYPDQSNPPADTSWMLPWTYSWILEQDFGIIEIAAEMNDYQDLIEEQAVVPNKDHGDGNVLPVTGSFNAAWAGLMYIKVQQYNDAHGLNPGSTYYYDRANDIQQGIAATWLASSGCGGGVPQLTSGTGPNTITSHLFFSLTVALTQYSDPDGTLRGWADKAAAWYTTGKGQTLRDTDGLWFDGTNPSCDAPDHHKWTYNQGPILSALGAMATLTGDTSYIDFALTTLDGVVNSPGTPSLPQTDNGSNFPEIVNGNLAEWCDGASSSTCNNDQQYFKVKTLFCINPDCYF</sequence>
<dbReference type="InterPro" id="IPR008928">
    <property type="entry name" value="6-hairpin_glycosidase_sf"/>
</dbReference>
<evidence type="ECO:0000313" key="1">
    <source>
        <dbReference type="EMBL" id="PSS06629.1"/>
    </source>
</evidence>
<organism evidence="1 2">
    <name type="scientific">Hermanssonia centrifuga</name>
    <dbReference type="NCBI Taxonomy" id="98765"/>
    <lineage>
        <taxon>Eukaryota</taxon>
        <taxon>Fungi</taxon>
        <taxon>Dikarya</taxon>
        <taxon>Basidiomycota</taxon>
        <taxon>Agaricomycotina</taxon>
        <taxon>Agaricomycetes</taxon>
        <taxon>Polyporales</taxon>
        <taxon>Meruliaceae</taxon>
        <taxon>Hermanssonia</taxon>
    </lineage>
</organism>
<dbReference type="Pfam" id="PF03663">
    <property type="entry name" value="Glyco_hydro_76"/>
    <property type="match status" value="1"/>
</dbReference>
<dbReference type="Proteomes" id="UP000186601">
    <property type="component" value="Unassembled WGS sequence"/>
</dbReference>
<dbReference type="EMBL" id="MLYV02000358">
    <property type="protein sequence ID" value="PSS06629.1"/>
    <property type="molecule type" value="Genomic_DNA"/>
</dbReference>